<keyword evidence="1" id="KW-1133">Transmembrane helix</keyword>
<reference evidence="2 3" key="1">
    <citation type="submission" date="2015-03" db="EMBL/GenBank/DDBJ databases">
        <title>Genome assembly of Sandaracinus amylolyticus DSM 53668.</title>
        <authorList>
            <person name="Sharma G."/>
            <person name="Subramanian S."/>
        </authorList>
    </citation>
    <scope>NUCLEOTIDE SEQUENCE [LARGE SCALE GENOMIC DNA]</scope>
    <source>
        <strain evidence="2 3">DSM 53668</strain>
    </source>
</reference>
<keyword evidence="3" id="KW-1185">Reference proteome</keyword>
<proteinExistence type="predicted"/>
<feature type="transmembrane region" description="Helical" evidence="1">
    <location>
        <begin position="43"/>
        <end position="63"/>
    </location>
</feature>
<sequence length="69" mass="6797">MTMKAMTDTLEGLAASCSAGIAMVLGGAAVASEMTGHGVMAPMVPTVIGSFAVIAIALGWSATRAATIR</sequence>
<dbReference type="STRING" id="927083.DB32_008688"/>
<name>A0A0F6SI42_9BACT</name>
<dbReference type="KEGG" id="samy:DB32_008688"/>
<protein>
    <submittedName>
        <fullName evidence="2">Uncharacterized protein</fullName>
    </submittedName>
</protein>
<evidence type="ECO:0000313" key="3">
    <source>
        <dbReference type="Proteomes" id="UP000034883"/>
    </source>
</evidence>
<evidence type="ECO:0000313" key="2">
    <source>
        <dbReference type="EMBL" id="AKF11539.1"/>
    </source>
</evidence>
<dbReference type="EMBL" id="CP011125">
    <property type="protein sequence ID" value="AKF11539.1"/>
    <property type="molecule type" value="Genomic_DNA"/>
</dbReference>
<keyword evidence="1" id="KW-0472">Membrane</keyword>
<evidence type="ECO:0000256" key="1">
    <source>
        <dbReference type="SAM" id="Phobius"/>
    </source>
</evidence>
<dbReference type="Proteomes" id="UP000034883">
    <property type="component" value="Chromosome"/>
</dbReference>
<organism evidence="2 3">
    <name type="scientific">Sandaracinus amylolyticus</name>
    <dbReference type="NCBI Taxonomy" id="927083"/>
    <lineage>
        <taxon>Bacteria</taxon>
        <taxon>Pseudomonadati</taxon>
        <taxon>Myxococcota</taxon>
        <taxon>Polyangia</taxon>
        <taxon>Polyangiales</taxon>
        <taxon>Sandaracinaceae</taxon>
        <taxon>Sandaracinus</taxon>
    </lineage>
</organism>
<accession>A0A0F6SI42</accession>
<feature type="transmembrane region" description="Helical" evidence="1">
    <location>
        <begin position="12"/>
        <end position="31"/>
    </location>
</feature>
<keyword evidence="1" id="KW-0812">Transmembrane</keyword>
<gene>
    <name evidence="2" type="ORF">DB32_008688</name>
</gene>
<dbReference type="AlphaFoldDB" id="A0A0F6SI42"/>